<dbReference type="InterPro" id="IPR020119">
    <property type="entry name" value="PsdUridine_synth_TruD_CS"/>
</dbReference>
<dbReference type="PROSITE" id="PS50984">
    <property type="entry name" value="TRUD"/>
    <property type="match status" value="1"/>
</dbReference>
<organism evidence="6 7">
    <name type="scientific">Thiohalomonas denitrificans</name>
    <dbReference type="NCBI Taxonomy" id="415747"/>
    <lineage>
        <taxon>Bacteria</taxon>
        <taxon>Pseudomonadati</taxon>
        <taxon>Pseudomonadota</taxon>
        <taxon>Gammaproteobacteria</taxon>
        <taxon>Thiohalomonadales</taxon>
        <taxon>Thiohalomonadaceae</taxon>
        <taxon>Thiohalomonas</taxon>
    </lineage>
</organism>
<dbReference type="EMBL" id="FMWD01000003">
    <property type="protein sequence ID" value="SCZ56063.1"/>
    <property type="molecule type" value="Genomic_DNA"/>
</dbReference>
<evidence type="ECO:0000256" key="2">
    <source>
        <dbReference type="ARBA" id="ARBA00022694"/>
    </source>
</evidence>
<sequence>MTSWPMEWAFAHGGPAGTGVIRTAPEDFRVDEIPLVTPDGAGEHVLLHVEKRGANTDFVARLLTRLAGVRPVDVSFAGMKDRHAVTTQWFSVRLGGSDEPDWSALESDEVRILDSIRHGRKLRRGALKGNRFSLVVREVEADRGELQERLEIIKAQGVPNYFGPQRFGRGAGNLDRAEALFRGEFRERNRTKRGLYLSAARSWLFNRVLSERVLTNTWNRPLTGEVLMLDGRSAVFPGEADDSALPGRVGAGEIHPTGPLWGEGHRMPAEDALRLEDQVLTGLDSFKEGLEAARLKQERRALRLPVRHLEWNLQTDTLEIAFQLDPGTYATTVLRELLEVE</sequence>
<dbReference type="CDD" id="cd02575">
    <property type="entry name" value="PseudoU_synth_EcTruD"/>
    <property type="match status" value="1"/>
</dbReference>
<dbReference type="InterPro" id="IPR011760">
    <property type="entry name" value="PsdUridine_synth_TruD_insert"/>
</dbReference>
<comment type="similarity">
    <text evidence="1 4">Belongs to the pseudouridine synthase TruD family.</text>
</comment>
<accession>A0A1G5Q2L8</accession>
<evidence type="ECO:0000256" key="1">
    <source>
        <dbReference type="ARBA" id="ARBA00007953"/>
    </source>
</evidence>
<dbReference type="OrthoDB" id="1550679at2"/>
<dbReference type="InterPro" id="IPR043165">
    <property type="entry name" value="TruD_insert_sf"/>
</dbReference>
<keyword evidence="7" id="KW-1185">Reference proteome</keyword>
<dbReference type="InterPro" id="IPR042214">
    <property type="entry name" value="TruD_catalytic"/>
</dbReference>
<dbReference type="Gene3D" id="3.30.2340.10">
    <property type="entry name" value="TruD, insertion domain"/>
    <property type="match status" value="1"/>
</dbReference>
<evidence type="ECO:0000259" key="5">
    <source>
        <dbReference type="PROSITE" id="PS50984"/>
    </source>
</evidence>
<dbReference type="Proteomes" id="UP000199648">
    <property type="component" value="Unassembled WGS sequence"/>
</dbReference>
<dbReference type="RefSeq" id="WP_092994085.1">
    <property type="nucleotide sequence ID" value="NZ_FMWD01000003.1"/>
</dbReference>
<dbReference type="AlphaFoldDB" id="A0A1G5Q2L8"/>
<dbReference type="STRING" id="415747.SAMN03097708_01258"/>
<comment type="function">
    <text evidence="4">Responsible for synthesis of pseudouridine from uracil-13 in transfer RNAs.</text>
</comment>
<dbReference type="GO" id="GO:0031119">
    <property type="term" value="P:tRNA pseudouridine synthesis"/>
    <property type="evidence" value="ECO:0007669"/>
    <property type="project" value="UniProtKB-UniRule"/>
</dbReference>
<dbReference type="Gene3D" id="3.30.2350.20">
    <property type="entry name" value="TruD, catalytic domain"/>
    <property type="match status" value="1"/>
</dbReference>
<dbReference type="NCBIfam" id="NF002153">
    <property type="entry name" value="PRK00984.1-2"/>
    <property type="match status" value="1"/>
</dbReference>
<keyword evidence="3 4" id="KW-0413">Isomerase</keyword>
<dbReference type="Pfam" id="PF01142">
    <property type="entry name" value="TruD"/>
    <property type="match status" value="2"/>
</dbReference>
<dbReference type="HAMAP" id="MF_01082">
    <property type="entry name" value="TruD"/>
    <property type="match status" value="1"/>
</dbReference>
<evidence type="ECO:0000313" key="7">
    <source>
        <dbReference type="Proteomes" id="UP000199648"/>
    </source>
</evidence>
<keyword evidence="2 4" id="KW-0819">tRNA processing</keyword>
<dbReference type="PROSITE" id="PS01268">
    <property type="entry name" value="UPF0024"/>
    <property type="match status" value="1"/>
</dbReference>
<dbReference type="InterPro" id="IPR001656">
    <property type="entry name" value="PsdUridine_synth_TruD"/>
</dbReference>
<dbReference type="GO" id="GO:0160150">
    <property type="term" value="F:tRNA pseudouridine(13) synthase activity"/>
    <property type="evidence" value="ECO:0007669"/>
    <property type="project" value="UniProtKB-EC"/>
</dbReference>
<dbReference type="EC" id="5.4.99.27" evidence="4"/>
<name>A0A1G5Q2L8_9GAMM</name>
<dbReference type="PANTHER" id="PTHR47811:SF1">
    <property type="entry name" value="TRNA PSEUDOURIDINE SYNTHASE D"/>
    <property type="match status" value="1"/>
</dbReference>
<evidence type="ECO:0000256" key="3">
    <source>
        <dbReference type="ARBA" id="ARBA00023235"/>
    </source>
</evidence>
<evidence type="ECO:0000256" key="4">
    <source>
        <dbReference type="HAMAP-Rule" id="MF_01082"/>
    </source>
</evidence>
<dbReference type="GO" id="GO:0005829">
    <property type="term" value="C:cytosol"/>
    <property type="evidence" value="ECO:0007669"/>
    <property type="project" value="TreeGrafter"/>
</dbReference>
<dbReference type="SUPFAM" id="SSF55120">
    <property type="entry name" value="Pseudouridine synthase"/>
    <property type="match status" value="1"/>
</dbReference>
<dbReference type="PANTHER" id="PTHR47811">
    <property type="entry name" value="TRNA PSEUDOURIDINE SYNTHASE D"/>
    <property type="match status" value="1"/>
</dbReference>
<dbReference type="GO" id="GO:0003723">
    <property type="term" value="F:RNA binding"/>
    <property type="evidence" value="ECO:0007669"/>
    <property type="project" value="InterPro"/>
</dbReference>
<dbReference type="InterPro" id="IPR020103">
    <property type="entry name" value="PsdUridine_synth_cat_dom_sf"/>
</dbReference>
<reference evidence="6 7" key="1">
    <citation type="submission" date="2016-10" db="EMBL/GenBank/DDBJ databases">
        <authorList>
            <person name="de Groot N.N."/>
        </authorList>
    </citation>
    <scope>NUCLEOTIDE SEQUENCE [LARGE SCALE GENOMIC DNA]</scope>
    <source>
        <strain evidence="6 7">HLD2</strain>
    </source>
</reference>
<evidence type="ECO:0000313" key="6">
    <source>
        <dbReference type="EMBL" id="SCZ56063.1"/>
    </source>
</evidence>
<dbReference type="InterPro" id="IPR050170">
    <property type="entry name" value="TruD_pseudoU_synthase"/>
</dbReference>
<protein>
    <recommendedName>
        <fullName evidence="4">tRNA pseudouridine synthase D</fullName>
        <ecNumber evidence="4">5.4.99.27</ecNumber>
    </recommendedName>
    <alternativeName>
        <fullName evidence="4">tRNA pseudouridine(13) synthase</fullName>
    </alternativeName>
    <alternativeName>
        <fullName evidence="4">tRNA pseudouridylate synthase D</fullName>
    </alternativeName>
    <alternativeName>
        <fullName evidence="4">tRNA-uridine isomerase D</fullName>
    </alternativeName>
</protein>
<feature type="domain" description="TRUD" evidence="5">
    <location>
        <begin position="157"/>
        <end position="304"/>
    </location>
</feature>
<feature type="active site" description="Nucleophile" evidence="4">
    <location>
        <position position="81"/>
    </location>
</feature>
<comment type="catalytic activity">
    <reaction evidence="4">
        <text>uridine(13) in tRNA = pseudouridine(13) in tRNA</text>
        <dbReference type="Rhea" id="RHEA:42540"/>
        <dbReference type="Rhea" id="RHEA-COMP:10105"/>
        <dbReference type="Rhea" id="RHEA-COMP:10106"/>
        <dbReference type="ChEBI" id="CHEBI:65314"/>
        <dbReference type="ChEBI" id="CHEBI:65315"/>
        <dbReference type="EC" id="5.4.99.27"/>
    </reaction>
</comment>
<gene>
    <name evidence="4" type="primary">truD</name>
    <name evidence="6" type="ORF">SAMN03097708_01258</name>
</gene>
<proteinExistence type="inferred from homology"/>